<protein>
    <submittedName>
        <fullName evidence="2">Uncharacterized protein</fullName>
    </submittedName>
</protein>
<dbReference type="AlphaFoldDB" id="A0A423TFT9"/>
<comment type="caution">
    <text evidence="2">The sequence shown here is derived from an EMBL/GenBank/DDBJ whole genome shotgun (WGS) entry which is preliminary data.</text>
</comment>
<gene>
    <name evidence="2" type="ORF">C7M84_006144</name>
</gene>
<accession>A0A423TFT9</accession>
<proteinExistence type="predicted"/>
<feature type="region of interest" description="Disordered" evidence="1">
    <location>
        <begin position="163"/>
        <end position="201"/>
    </location>
</feature>
<dbReference type="Proteomes" id="UP000283509">
    <property type="component" value="Unassembled WGS sequence"/>
</dbReference>
<evidence type="ECO:0000313" key="3">
    <source>
        <dbReference type="Proteomes" id="UP000283509"/>
    </source>
</evidence>
<evidence type="ECO:0000313" key="2">
    <source>
        <dbReference type="EMBL" id="ROT75318.1"/>
    </source>
</evidence>
<sequence>MNEECVAQQLLSFIGVVLFGTGCLRRSGAACAPFYEMGRKSYLSRWLSHPRVLEWVSVPRGGPLGACLLAYGAAGSGTSPANGCTDTLAERMTNPFARAGECPARAALRDRQFVTSVKSLVLTRKPSWPPTLHAHTSAGQPGCGPTHSLVFACTHLLHPSRPPSRPHGCLRPGPAASPALRQRRLPSSWQDSSHPGLAGAASEGRGRVACVTLRLVLAVISPFPRPTLTPPAPARLLSSCHGLSCLRWCRSSSPAPGLLRGRAPFTAGPKALACPVTFQAPSSSAVPAPSEPLRAHPHPAPAASLGFPAPKVVGHAVVCGAALPVAVGSASAVPAVASVMPTRGHVPSLVNSGGAYSPAWCGKATFLAGRCANTRLPTTTCPPPPLRPVITCVRGRMAGRRSVCCPSCPPLRIHRPRRR</sequence>
<organism evidence="2 3">
    <name type="scientific">Penaeus vannamei</name>
    <name type="common">Whiteleg shrimp</name>
    <name type="synonym">Litopenaeus vannamei</name>
    <dbReference type="NCBI Taxonomy" id="6689"/>
    <lineage>
        <taxon>Eukaryota</taxon>
        <taxon>Metazoa</taxon>
        <taxon>Ecdysozoa</taxon>
        <taxon>Arthropoda</taxon>
        <taxon>Crustacea</taxon>
        <taxon>Multicrustacea</taxon>
        <taxon>Malacostraca</taxon>
        <taxon>Eumalacostraca</taxon>
        <taxon>Eucarida</taxon>
        <taxon>Decapoda</taxon>
        <taxon>Dendrobranchiata</taxon>
        <taxon>Penaeoidea</taxon>
        <taxon>Penaeidae</taxon>
        <taxon>Penaeus</taxon>
    </lineage>
</organism>
<evidence type="ECO:0000256" key="1">
    <source>
        <dbReference type="SAM" id="MobiDB-lite"/>
    </source>
</evidence>
<dbReference type="EMBL" id="QCYY01001786">
    <property type="protein sequence ID" value="ROT75318.1"/>
    <property type="molecule type" value="Genomic_DNA"/>
</dbReference>
<keyword evidence="3" id="KW-1185">Reference proteome</keyword>
<reference evidence="2 3" key="1">
    <citation type="submission" date="2018-04" db="EMBL/GenBank/DDBJ databases">
        <authorList>
            <person name="Zhang X."/>
            <person name="Yuan J."/>
            <person name="Li F."/>
            <person name="Xiang J."/>
        </authorList>
    </citation>
    <scope>NUCLEOTIDE SEQUENCE [LARGE SCALE GENOMIC DNA]</scope>
    <source>
        <tissue evidence="2">Muscle</tissue>
    </source>
</reference>
<name>A0A423TFT9_PENVA</name>
<reference evidence="2 3" key="2">
    <citation type="submission" date="2019-01" db="EMBL/GenBank/DDBJ databases">
        <title>The decoding of complex shrimp genome reveals the adaptation for benthos swimmer, frequently molting mechanism and breeding impact on genome.</title>
        <authorList>
            <person name="Sun Y."/>
            <person name="Gao Y."/>
            <person name="Yu Y."/>
        </authorList>
    </citation>
    <scope>NUCLEOTIDE SEQUENCE [LARGE SCALE GENOMIC DNA]</scope>
    <source>
        <tissue evidence="2">Muscle</tissue>
    </source>
</reference>